<proteinExistence type="predicted"/>
<dbReference type="PANTHER" id="PTHR37951:SF1">
    <property type="entry name" value="TYPE VI SECRETION SYSTEM COMPONENT TSSA1"/>
    <property type="match status" value="1"/>
</dbReference>
<dbReference type="Proteomes" id="UP001596091">
    <property type="component" value="Unassembled WGS sequence"/>
</dbReference>
<dbReference type="PANTHER" id="PTHR37951">
    <property type="entry name" value="CYTOPLASMIC PROTEIN-RELATED"/>
    <property type="match status" value="1"/>
</dbReference>
<dbReference type="Pfam" id="PF16989">
    <property type="entry name" value="T6SS_VasJ"/>
    <property type="match status" value="1"/>
</dbReference>
<evidence type="ECO:0000256" key="1">
    <source>
        <dbReference type="SAM" id="MobiDB-lite"/>
    </source>
</evidence>
<organism evidence="3 4">
    <name type="scientific">Acidicapsa dinghuensis</name>
    <dbReference type="NCBI Taxonomy" id="2218256"/>
    <lineage>
        <taxon>Bacteria</taxon>
        <taxon>Pseudomonadati</taxon>
        <taxon>Acidobacteriota</taxon>
        <taxon>Terriglobia</taxon>
        <taxon>Terriglobales</taxon>
        <taxon>Acidobacteriaceae</taxon>
        <taxon>Acidicapsa</taxon>
    </lineage>
</organism>
<protein>
    <submittedName>
        <fullName evidence="3">Type VI secretion system protein TssA</fullName>
    </submittedName>
</protein>
<sequence length="605" mass="67034">MPLREDILTPIPGDNPSGIDLRYDNKLLVHDKIKEARRQDDDLAQGEWQAERKIANFPLVVKLAQETLATSSKDLQLAAWLTEALLQTEKFPGLHQGLDLTFKLLNDFWDTIYPVLEEDDKELRARPLNWIGTQLDLPIRNAPITNAGYSWLIYKDSRQIGYDEVQRPDKDKKAREALIAGGRVSADIFDKSFNETPKAFYAQTEKEIDASLAIVVEMETYCDERLEDDSPSFGKLKTALTEVRQTIHQLLEKKREKEPDPVEEVPIEASAEGAEGAPVEGQEGAATTTTSFAVSMTAEPADRRQAVGSILAAAQFLRKREPLSPAPYLLLRGLRWGELRAAGPLAGNNILEAPTTELRQQIKRLAIAKRWADLLEAGEQAMAHPGSRAWLDLQRLSVAACNALGPDYEPIAKAIQSELRALLNDLPDLLDATLLDDTPAANPETKAWLQGLSEPIVHPASEDAETPAAAPAPINGIPTWLKSATDAYSLAKDALAAGQEEKAFAIMRAEIARQRSGRRRFRRTMQMVELAVTAGKDALAQPLLEDISAMIENHKLDAWEDPEQVASDLIKLMRHSKKIQGNAGDKQKLFERICRLDPVQALNVG</sequence>
<comment type="caution">
    <text evidence="3">The sequence shown here is derived from an EMBL/GenBank/DDBJ whole genome shotgun (WGS) entry which is preliminary data.</text>
</comment>
<feature type="region of interest" description="Disordered" evidence="1">
    <location>
        <begin position="252"/>
        <end position="287"/>
    </location>
</feature>
<evidence type="ECO:0000313" key="4">
    <source>
        <dbReference type="Proteomes" id="UP001596091"/>
    </source>
</evidence>
<evidence type="ECO:0000313" key="3">
    <source>
        <dbReference type="EMBL" id="MFC5863357.1"/>
    </source>
</evidence>
<name>A0ABW1EHR8_9BACT</name>
<dbReference type="InterPro" id="IPR017740">
    <property type="entry name" value="TssA-like"/>
</dbReference>
<keyword evidence="4" id="KW-1185">Reference proteome</keyword>
<dbReference type="Pfam" id="PF06812">
    <property type="entry name" value="ImpA_N"/>
    <property type="match status" value="1"/>
</dbReference>
<dbReference type="InterPro" id="IPR017739">
    <property type="entry name" value="T6SS-assoc_VCA0119"/>
</dbReference>
<dbReference type="NCBIfam" id="TIGR03363">
    <property type="entry name" value="VI_chp_8"/>
    <property type="match status" value="1"/>
</dbReference>
<gene>
    <name evidence="3" type="primary">tssA</name>
    <name evidence="3" type="ORF">ACFPT7_13720</name>
</gene>
<evidence type="ECO:0000259" key="2">
    <source>
        <dbReference type="Pfam" id="PF06812"/>
    </source>
</evidence>
<dbReference type="InterPro" id="IPR010657">
    <property type="entry name" value="ImpA_N"/>
</dbReference>
<accession>A0ABW1EHR8</accession>
<reference evidence="4" key="1">
    <citation type="journal article" date="2019" name="Int. J. Syst. Evol. Microbiol.">
        <title>The Global Catalogue of Microorganisms (GCM) 10K type strain sequencing project: providing services to taxonomists for standard genome sequencing and annotation.</title>
        <authorList>
            <consortium name="The Broad Institute Genomics Platform"/>
            <consortium name="The Broad Institute Genome Sequencing Center for Infectious Disease"/>
            <person name="Wu L."/>
            <person name="Ma J."/>
        </authorList>
    </citation>
    <scope>NUCLEOTIDE SEQUENCE [LARGE SCALE GENOMIC DNA]</scope>
    <source>
        <strain evidence="4">JCM 4087</strain>
    </source>
</reference>
<feature type="domain" description="ImpA N-terminal" evidence="2">
    <location>
        <begin position="8"/>
        <end position="131"/>
    </location>
</feature>
<dbReference type="RefSeq" id="WP_263341356.1">
    <property type="nucleotide sequence ID" value="NZ_JAGSYH010000007.1"/>
</dbReference>
<dbReference type="EMBL" id="JBHSPH010000004">
    <property type="protein sequence ID" value="MFC5863357.1"/>
    <property type="molecule type" value="Genomic_DNA"/>
</dbReference>